<reference evidence="1" key="1">
    <citation type="journal article" date="2008" name="Nature">
        <title>The amphioxus genome and the evolution of the chordate karyotype.</title>
        <authorList>
            <consortium name="US DOE Joint Genome Institute (JGI-PGF)"/>
            <person name="Putnam N.H."/>
            <person name="Butts T."/>
            <person name="Ferrier D.E.K."/>
            <person name="Furlong R.F."/>
            <person name="Hellsten U."/>
            <person name="Kawashima T."/>
            <person name="Robinson-Rechavi M."/>
            <person name="Shoguchi E."/>
            <person name="Terry A."/>
            <person name="Yu J.-K."/>
            <person name="Benito-Gutierrez E.L."/>
            <person name="Dubchak I."/>
            <person name="Garcia-Fernandez J."/>
            <person name="Gibson-Brown J.J."/>
            <person name="Grigoriev I.V."/>
            <person name="Horton A.C."/>
            <person name="de Jong P.J."/>
            <person name="Jurka J."/>
            <person name="Kapitonov V.V."/>
            <person name="Kohara Y."/>
            <person name="Kuroki Y."/>
            <person name="Lindquist E."/>
            <person name="Lucas S."/>
            <person name="Osoegawa K."/>
            <person name="Pennacchio L.A."/>
            <person name="Salamov A.A."/>
            <person name="Satou Y."/>
            <person name="Sauka-Spengler T."/>
            <person name="Schmutz J."/>
            <person name="Shin-I T."/>
            <person name="Toyoda A."/>
            <person name="Bronner-Fraser M."/>
            <person name="Fujiyama A."/>
            <person name="Holland L.Z."/>
            <person name="Holland P.W.H."/>
            <person name="Satoh N."/>
            <person name="Rokhsar D.S."/>
        </authorList>
    </citation>
    <scope>NUCLEOTIDE SEQUENCE [LARGE SCALE GENOMIC DNA]</scope>
    <source>
        <strain evidence="1">S238N-H82</strain>
        <tissue evidence="1">Testes</tissue>
    </source>
</reference>
<accession>C3YX93</accession>
<dbReference type="AlphaFoldDB" id="C3YX93"/>
<dbReference type="EMBL" id="GG666562">
    <property type="protein sequence ID" value="EEN55111.1"/>
    <property type="molecule type" value="Genomic_DNA"/>
</dbReference>
<organism>
    <name type="scientific">Branchiostoma floridae</name>
    <name type="common">Florida lancelet</name>
    <name type="synonym">Amphioxus</name>
    <dbReference type="NCBI Taxonomy" id="7739"/>
    <lineage>
        <taxon>Eukaryota</taxon>
        <taxon>Metazoa</taxon>
        <taxon>Chordata</taxon>
        <taxon>Cephalochordata</taxon>
        <taxon>Leptocardii</taxon>
        <taxon>Amphioxiformes</taxon>
        <taxon>Branchiostomatidae</taxon>
        <taxon>Branchiostoma</taxon>
    </lineage>
</organism>
<proteinExistence type="predicted"/>
<protein>
    <submittedName>
        <fullName evidence="1">Uncharacterized protein</fullName>
    </submittedName>
</protein>
<gene>
    <name evidence="1" type="ORF">BRAFLDRAFT_81763</name>
</gene>
<evidence type="ECO:0000313" key="1">
    <source>
        <dbReference type="EMBL" id="EEN55111.1"/>
    </source>
</evidence>
<name>C3YX93_BRAFL</name>
<sequence>MMCTAAGADRTTGPVLWGFLKRPGNAVETPPALYTQYCSWSGPNYRSGVVGVSEASRTAAGADRTTGPVLWGFLKRPGNAVETPPALYTQYCSWGGPNYRPGVVGVSEASRSRCGNAACPTQNTRSAWSDTSVIETPVTMAPQTSYPSRS</sequence>
<dbReference type="InParanoid" id="C3YX93"/>